<organism evidence="2 3">
    <name type="scientific">Notoacmeibacter marinus</name>
    <dbReference type="NCBI Taxonomy" id="1876515"/>
    <lineage>
        <taxon>Bacteria</taxon>
        <taxon>Pseudomonadati</taxon>
        <taxon>Pseudomonadota</taxon>
        <taxon>Alphaproteobacteria</taxon>
        <taxon>Hyphomicrobiales</taxon>
        <taxon>Notoacmeibacteraceae</taxon>
        <taxon>Notoacmeibacter</taxon>
    </lineage>
</organism>
<name>A0A231UUD1_9HYPH</name>
<evidence type="ECO:0000313" key="2">
    <source>
        <dbReference type="EMBL" id="OXS99547.1"/>
    </source>
</evidence>
<gene>
    <name evidence="2" type="ORF">B7H23_15550</name>
</gene>
<dbReference type="Proteomes" id="UP000215405">
    <property type="component" value="Unassembled WGS sequence"/>
</dbReference>
<evidence type="ECO:0000313" key="3">
    <source>
        <dbReference type="Proteomes" id="UP000215405"/>
    </source>
</evidence>
<proteinExistence type="predicted"/>
<reference evidence="3" key="1">
    <citation type="journal article" date="2017" name="Int. J. Syst. Evol. Microbiol.">
        <title>Notoacmeibacter marinus gen. nov., sp. nov., isolated from the gut of a limpet and proposal of Notoacmeibacteraceae fam. nov. in the order Rhizobiales of the class Alphaproteobacteria.</title>
        <authorList>
            <person name="Huang Z."/>
            <person name="Guo F."/>
            <person name="Lai Q."/>
        </authorList>
    </citation>
    <scope>NUCLEOTIDE SEQUENCE [LARGE SCALE GENOMIC DNA]</scope>
    <source>
        <strain evidence="3">XMTR2A4</strain>
    </source>
</reference>
<comment type="caution">
    <text evidence="2">The sequence shown here is derived from an EMBL/GenBank/DDBJ whole genome shotgun (WGS) entry which is preliminary data.</text>
</comment>
<dbReference type="AlphaFoldDB" id="A0A231UUD1"/>
<dbReference type="EMBL" id="NBYO01000003">
    <property type="protein sequence ID" value="OXS99547.1"/>
    <property type="molecule type" value="Genomic_DNA"/>
</dbReference>
<accession>A0A231UUD1</accession>
<feature type="region of interest" description="Disordered" evidence="1">
    <location>
        <begin position="67"/>
        <end position="86"/>
    </location>
</feature>
<sequence length="314" mass="33724">MLSVAGGVSADPTEETADDHKVVEIATPAPVKDVMLLKAGAFIRTDEGYARLEPCAATLVCALKTGRVEQPTPTPPGGLPDGTVAERDDGDIREAWYAMPTRRYPHGVLGDEFEAGSLVARTADGQTYKADLPTDEVFEDLTPRLADLDGDGTIEVVTIVSNAASGARLSIWGIVEGALAERAAGEPIGRANRWLNPLPVRDDAPVMAVITPHLGGPLLQWRFENDALSEPLRLGGETLFSNHAIGSRDLSTSVRNETIWAVPERERRALIVGRNDEILFRLPLNFTVADDMAIVGNAVVMRSATGKLYAVRLP</sequence>
<protein>
    <submittedName>
        <fullName evidence="2">Uncharacterized protein</fullName>
    </submittedName>
</protein>
<evidence type="ECO:0000256" key="1">
    <source>
        <dbReference type="SAM" id="MobiDB-lite"/>
    </source>
</evidence>
<keyword evidence="3" id="KW-1185">Reference proteome</keyword>